<evidence type="ECO:0000256" key="5">
    <source>
        <dbReference type="ARBA" id="ARBA00022801"/>
    </source>
</evidence>
<dbReference type="GO" id="GO:0005737">
    <property type="term" value="C:cytoplasm"/>
    <property type="evidence" value="ECO:0007669"/>
    <property type="project" value="TreeGrafter"/>
</dbReference>
<gene>
    <name evidence="8" type="primary">alkA</name>
    <name evidence="8" type="ORF">CCY01nite_50060</name>
</gene>
<dbReference type="GO" id="GO:0032131">
    <property type="term" value="F:alkylated DNA binding"/>
    <property type="evidence" value="ECO:0007669"/>
    <property type="project" value="TreeGrafter"/>
</dbReference>
<keyword evidence="9" id="KW-1185">Reference proteome</keyword>
<dbReference type="SUPFAM" id="SSF48150">
    <property type="entry name" value="DNA-glycosylase"/>
    <property type="match status" value="1"/>
</dbReference>
<dbReference type="PANTHER" id="PTHR43003:SF12">
    <property type="entry name" value="DNA-3-METHYLADENINE GLYCOSYLASE"/>
    <property type="match status" value="1"/>
</dbReference>
<dbReference type="Pfam" id="PF00730">
    <property type="entry name" value="HhH-GPD"/>
    <property type="match status" value="1"/>
</dbReference>
<dbReference type="EC" id="3.2.2.21" evidence="3"/>
<dbReference type="GO" id="GO:0008534">
    <property type="term" value="F:oxidized purine nucleobase lesion DNA N-glycosylase activity"/>
    <property type="evidence" value="ECO:0007669"/>
    <property type="project" value="InterPro"/>
</dbReference>
<dbReference type="CDD" id="cd00056">
    <property type="entry name" value="ENDO3c"/>
    <property type="match status" value="1"/>
</dbReference>
<evidence type="ECO:0000256" key="4">
    <source>
        <dbReference type="ARBA" id="ARBA00022763"/>
    </source>
</evidence>
<proteinExistence type="inferred from homology"/>
<dbReference type="RefSeq" id="WP_146867360.1">
    <property type="nucleotide sequence ID" value="NZ_BKAU01000007.1"/>
</dbReference>
<keyword evidence="5" id="KW-0378">Hydrolase</keyword>
<keyword evidence="6" id="KW-0234">DNA repair</keyword>
<dbReference type="GO" id="GO:0008725">
    <property type="term" value="F:DNA-3-methyladenine glycosylase activity"/>
    <property type="evidence" value="ECO:0007669"/>
    <property type="project" value="TreeGrafter"/>
</dbReference>
<dbReference type="FunFam" id="1.10.340.30:FF:000004">
    <property type="entry name" value="DNA-3-methyladenine glycosylase II"/>
    <property type="match status" value="1"/>
</dbReference>
<dbReference type="GO" id="GO:0032993">
    <property type="term" value="C:protein-DNA complex"/>
    <property type="evidence" value="ECO:0007669"/>
    <property type="project" value="TreeGrafter"/>
</dbReference>
<evidence type="ECO:0000313" key="9">
    <source>
        <dbReference type="Proteomes" id="UP000321436"/>
    </source>
</evidence>
<dbReference type="GO" id="GO:0006289">
    <property type="term" value="P:nucleotide-excision repair"/>
    <property type="evidence" value="ECO:0007669"/>
    <property type="project" value="InterPro"/>
</dbReference>
<name>A0A512RSR1_9BACT</name>
<dbReference type="SMART" id="SM00478">
    <property type="entry name" value="ENDO3c"/>
    <property type="match status" value="1"/>
</dbReference>
<sequence length="312" mass="35321">MNNVIAIPVNDTFSFPECHWFLDRNFDECLHRIGEDHVIKALRVDGRPVLVRISAQAKADADANVNAGTLHAAVLNQPLTPAIQSAVTAYIREWFDLDRDILPFYRLLKKHKPLAYMANDFRGLRLIGIPDLFEAIAWSITGQQINLKFAYRLKRRLVEAYGEAIHFGGETHYIFPEASRLAAADPEDLRAMQFSARKAEYLIIAAQAFATGQISKEKLKQLPDLAARQKALTDIKGIGIWTANYSLMKSLQEQASIPYGDAGLLNALLQHGVIRDKNDQASMARLFQQFPGWESYVVFYCWRSLARPAFQR</sequence>
<dbReference type="GO" id="GO:0043916">
    <property type="term" value="F:DNA-7-methylguanine glycosylase activity"/>
    <property type="evidence" value="ECO:0007669"/>
    <property type="project" value="TreeGrafter"/>
</dbReference>
<feature type="domain" description="HhH-GPD" evidence="7">
    <location>
        <begin position="141"/>
        <end position="306"/>
    </location>
</feature>
<evidence type="ECO:0000256" key="3">
    <source>
        <dbReference type="ARBA" id="ARBA00012000"/>
    </source>
</evidence>
<dbReference type="GO" id="GO:0006285">
    <property type="term" value="P:base-excision repair, AP site formation"/>
    <property type="evidence" value="ECO:0007669"/>
    <property type="project" value="TreeGrafter"/>
</dbReference>
<dbReference type="InterPro" id="IPR011257">
    <property type="entry name" value="DNA_glycosylase"/>
</dbReference>
<evidence type="ECO:0000256" key="2">
    <source>
        <dbReference type="ARBA" id="ARBA00010817"/>
    </source>
</evidence>
<evidence type="ECO:0000256" key="1">
    <source>
        <dbReference type="ARBA" id="ARBA00000086"/>
    </source>
</evidence>
<dbReference type="InterPro" id="IPR037046">
    <property type="entry name" value="AlkA_N_sf"/>
</dbReference>
<keyword evidence="4" id="KW-0227">DNA damage</keyword>
<dbReference type="Proteomes" id="UP000321436">
    <property type="component" value="Unassembled WGS sequence"/>
</dbReference>
<comment type="similarity">
    <text evidence="2">Belongs to the alkylbase DNA glycosidase AlkA family.</text>
</comment>
<evidence type="ECO:0000256" key="6">
    <source>
        <dbReference type="ARBA" id="ARBA00023204"/>
    </source>
</evidence>
<dbReference type="InterPro" id="IPR012904">
    <property type="entry name" value="OGG_N"/>
</dbReference>
<dbReference type="InterPro" id="IPR051912">
    <property type="entry name" value="Alkylbase_DNA_Glycosylase/TA"/>
</dbReference>
<comment type="catalytic activity">
    <reaction evidence="1">
        <text>Hydrolysis of alkylated DNA, releasing 3-methyladenine, 3-methylguanine, 7-methylguanine and 7-methyladenine.</text>
        <dbReference type="EC" id="3.2.2.21"/>
    </reaction>
</comment>
<reference evidence="8 9" key="1">
    <citation type="submission" date="2019-07" db="EMBL/GenBank/DDBJ databases">
        <title>Whole genome shotgun sequence of Chitinophaga cymbidii NBRC 109752.</title>
        <authorList>
            <person name="Hosoyama A."/>
            <person name="Uohara A."/>
            <person name="Ohji S."/>
            <person name="Ichikawa N."/>
        </authorList>
    </citation>
    <scope>NUCLEOTIDE SEQUENCE [LARGE SCALE GENOMIC DNA]</scope>
    <source>
        <strain evidence="8 9">NBRC 109752</strain>
    </source>
</reference>
<dbReference type="EMBL" id="BKAU01000007">
    <property type="protein sequence ID" value="GEP98746.1"/>
    <property type="molecule type" value="Genomic_DNA"/>
</dbReference>
<dbReference type="Gene3D" id="3.30.310.20">
    <property type="entry name" value="DNA-3-methyladenine glycosylase AlkA, N-terminal domain"/>
    <property type="match status" value="1"/>
</dbReference>
<dbReference type="Gene3D" id="1.10.340.30">
    <property type="entry name" value="Hypothetical protein, domain 2"/>
    <property type="match status" value="1"/>
</dbReference>
<dbReference type="AlphaFoldDB" id="A0A512RSR1"/>
<organism evidence="8 9">
    <name type="scientific">Chitinophaga cymbidii</name>
    <dbReference type="NCBI Taxonomy" id="1096750"/>
    <lineage>
        <taxon>Bacteria</taxon>
        <taxon>Pseudomonadati</taxon>
        <taxon>Bacteroidota</taxon>
        <taxon>Chitinophagia</taxon>
        <taxon>Chitinophagales</taxon>
        <taxon>Chitinophagaceae</taxon>
        <taxon>Chitinophaga</taxon>
    </lineage>
</organism>
<comment type="caution">
    <text evidence="8">The sequence shown here is derived from an EMBL/GenBank/DDBJ whole genome shotgun (WGS) entry which is preliminary data.</text>
</comment>
<evidence type="ECO:0000313" key="8">
    <source>
        <dbReference type="EMBL" id="GEP98746.1"/>
    </source>
</evidence>
<dbReference type="Pfam" id="PF07934">
    <property type="entry name" value="OGG_N"/>
    <property type="match status" value="1"/>
</dbReference>
<dbReference type="PANTHER" id="PTHR43003">
    <property type="entry name" value="DNA-3-METHYLADENINE GLYCOSYLASE"/>
    <property type="match status" value="1"/>
</dbReference>
<dbReference type="OrthoDB" id="9785929at2"/>
<accession>A0A512RSR1</accession>
<evidence type="ECO:0000259" key="7">
    <source>
        <dbReference type="SMART" id="SM00478"/>
    </source>
</evidence>
<protein>
    <recommendedName>
        <fullName evidence="3">DNA-3-methyladenine glycosylase II</fullName>
        <ecNumber evidence="3">3.2.2.21</ecNumber>
    </recommendedName>
</protein>
<dbReference type="InterPro" id="IPR003265">
    <property type="entry name" value="HhH-GPD_domain"/>
</dbReference>
<dbReference type="GO" id="GO:0006307">
    <property type="term" value="P:DNA alkylation repair"/>
    <property type="evidence" value="ECO:0007669"/>
    <property type="project" value="TreeGrafter"/>
</dbReference>